<feature type="transmembrane region" description="Helical" evidence="9">
    <location>
        <begin position="261"/>
        <end position="281"/>
    </location>
</feature>
<dbReference type="Gene3D" id="3.40.50.80">
    <property type="entry name" value="Nucleotide-binding domain of ferredoxin-NADP reductase (FNR) module"/>
    <property type="match status" value="2"/>
</dbReference>
<dbReference type="InterPro" id="IPR017927">
    <property type="entry name" value="FAD-bd_FR_type"/>
</dbReference>
<dbReference type="Pfam" id="PF08022">
    <property type="entry name" value="FAD_binding_8"/>
    <property type="match status" value="1"/>
</dbReference>
<comment type="subcellular location">
    <subcellularLocation>
        <location evidence="1">Membrane</location>
        <topology evidence="1">Multi-pass membrane protein</topology>
    </subcellularLocation>
</comment>
<evidence type="ECO:0000259" key="10">
    <source>
        <dbReference type="PROSITE" id="PS51384"/>
    </source>
</evidence>
<dbReference type="InterPro" id="IPR013130">
    <property type="entry name" value="Fe3_Rdtase_TM_dom"/>
</dbReference>
<evidence type="ECO:0000256" key="1">
    <source>
        <dbReference type="ARBA" id="ARBA00004141"/>
    </source>
</evidence>
<keyword evidence="5" id="KW-0406">Ion transport</keyword>
<dbReference type="AlphaFoldDB" id="A0A136JKH2"/>
<dbReference type="PROSITE" id="PS51384">
    <property type="entry name" value="FAD_FR"/>
    <property type="match status" value="1"/>
</dbReference>
<dbReference type="PANTHER" id="PTHR32361">
    <property type="entry name" value="FERRIC/CUPRIC REDUCTASE TRANSMEMBRANE COMPONENT"/>
    <property type="match status" value="1"/>
</dbReference>
<feature type="transmembrane region" description="Helical" evidence="9">
    <location>
        <begin position="293"/>
        <end position="314"/>
    </location>
</feature>
<dbReference type="InterPro" id="IPR051410">
    <property type="entry name" value="Ferric/Cupric_Reductase"/>
</dbReference>
<dbReference type="SFLD" id="SFLDG01168">
    <property type="entry name" value="Ferric_reductase_subgroup_(FRE"/>
    <property type="match status" value="1"/>
</dbReference>
<accession>A0A136JKH2</accession>
<dbReference type="GO" id="GO:0006826">
    <property type="term" value="P:iron ion transport"/>
    <property type="evidence" value="ECO:0007669"/>
    <property type="project" value="TreeGrafter"/>
</dbReference>
<keyword evidence="6 9" id="KW-0472">Membrane</keyword>
<dbReference type="InterPro" id="IPR013112">
    <property type="entry name" value="FAD-bd_8"/>
</dbReference>
<dbReference type="InterPro" id="IPR039261">
    <property type="entry name" value="FNR_nucleotide-bd"/>
</dbReference>
<protein>
    <recommendedName>
        <fullName evidence="10">FAD-binding FR-type domain-containing protein</fullName>
    </recommendedName>
</protein>
<gene>
    <name evidence="11" type="ORF">Micbo1qcDRAFT_156588</name>
</gene>
<keyword evidence="2" id="KW-0813">Transport</keyword>
<organism evidence="11 12">
    <name type="scientific">Microdochium bolleyi</name>
    <dbReference type="NCBI Taxonomy" id="196109"/>
    <lineage>
        <taxon>Eukaryota</taxon>
        <taxon>Fungi</taxon>
        <taxon>Dikarya</taxon>
        <taxon>Ascomycota</taxon>
        <taxon>Pezizomycotina</taxon>
        <taxon>Sordariomycetes</taxon>
        <taxon>Xylariomycetidae</taxon>
        <taxon>Xylariales</taxon>
        <taxon>Microdochiaceae</taxon>
        <taxon>Microdochium</taxon>
    </lineage>
</organism>
<dbReference type="PANTHER" id="PTHR32361:SF9">
    <property type="entry name" value="FERRIC REDUCTASE TRANSMEMBRANE COMPONENT 3-RELATED"/>
    <property type="match status" value="1"/>
</dbReference>
<evidence type="ECO:0000313" key="11">
    <source>
        <dbReference type="EMBL" id="KXJ97636.1"/>
    </source>
</evidence>
<evidence type="ECO:0000256" key="5">
    <source>
        <dbReference type="ARBA" id="ARBA00023065"/>
    </source>
</evidence>
<evidence type="ECO:0000313" key="12">
    <source>
        <dbReference type="Proteomes" id="UP000070501"/>
    </source>
</evidence>
<dbReference type="OrthoDB" id="17725at2759"/>
<reference evidence="12" key="1">
    <citation type="submission" date="2016-02" db="EMBL/GenBank/DDBJ databases">
        <title>Draft genome sequence of Microdochium bolleyi, a fungal endophyte of beachgrass.</title>
        <authorList>
            <consortium name="DOE Joint Genome Institute"/>
            <person name="David A.S."/>
            <person name="May G."/>
            <person name="Haridas S."/>
            <person name="Lim J."/>
            <person name="Wang M."/>
            <person name="Labutti K."/>
            <person name="Lipzen A."/>
            <person name="Barry K."/>
            <person name="Grigoriev I.V."/>
        </authorList>
    </citation>
    <scope>NUCLEOTIDE SEQUENCE [LARGE SCALE GENOMIC DNA]</scope>
    <source>
        <strain evidence="12">J235TASD1</strain>
    </source>
</reference>
<evidence type="ECO:0000256" key="3">
    <source>
        <dbReference type="ARBA" id="ARBA00022692"/>
    </source>
</evidence>
<name>A0A136JKH2_9PEZI</name>
<dbReference type="STRING" id="196109.A0A136JKH2"/>
<dbReference type="SUPFAM" id="SSF52343">
    <property type="entry name" value="Ferredoxin reductase-like, C-terminal NADP-linked domain"/>
    <property type="match status" value="1"/>
</dbReference>
<evidence type="ECO:0000256" key="9">
    <source>
        <dbReference type="SAM" id="Phobius"/>
    </source>
</evidence>
<dbReference type="CDD" id="cd06186">
    <property type="entry name" value="NOX_Duox_like_FAD_NADP"/>
    <property type="match status" value="1"/>
</dbReference>
<keyword evidence="7" id="KW-0325">Glycoprotein</keyword>
<feature type="transmembrane region" description="Helical" evidence="9">
    <location>
        <begin position="326"/>
        <end position="345"/>
    </location>
</feature>
<keyword evidence="4 9" id="KW-1133">Transmembrane helix</keyword>
<dbReference type="Proteomes" id="UP000070501">
    <property type="component" value="Unassembled WGS sequence"/>
</dbReference>
<dbReference type="GO" id="GO:0005886">
    <property type="term" value="C:plasma membrane"/>
    <property type="evidence" value="ECO:0007669"/>
    <property type="project" value="TreeGrafter"/>
</dbReference>
<dbReference type="GO" id="GO:0000293">
    <property type="term" value="F:ferric-chelate reductase activity"/>
    <property type="evidence" value="ECO:0007669"/>
    <property type="project" value="TreeGrafter"/>
</dbReference>
<feature type="transmembrane region" description="Helical" evidence="9">
    <location>
        <begin position="529"/>
        <end position="550"/>
    </location>
</feature>
<dbReference type="InParanoid" id="A0A136JKH2"/>
<dbReference type="GO" id="GO:0006879">
    <property type="term" value="P:intracellular iron ion homeostasis"/>
    <property type="evidence" value="ECO:0007669"/>
    <property type="project" value="TreeGrafter"/>
</dbReference>
<evidence type="ECO:0000256" key="7">
    <source>
        <dbReference type="ARBA" id="ARBA00023180"/>
    </source>
</evidence>
<proteinExistence type="predicted"/>
<feature type="compositionally biased region" description="Low complexity" evidence="8">
    <location>
        <begin position="107"/>
        <end position="129"/>
    </location>
</feature>
<feature type="transmembrane region" description="Helical" evidence="9">
    <location>
        <begin position="70"/>
        <end position="92"/>
    </location>
</feature>
<feature type="region of interest" description="Disordered" evidence="8">
    <location>
        <begin position="101"/>
        <end position="154"/>
    </location>
</feature>
<dbReference type="Pfam" id="PF01794">
    <property type="entry name" value="Ferric_reduct"/>
    <property type="match status" value="1"/>
</dbReference>
<evidence type="ECO:0000256" key="4">
    <source>
        <dbReference type="ARBA" id="ARBA00022989"/>
    </source>
</evidence>
<evidence type="ECO:0000256" key="2">
    <source>
        <dbReference type="ARBA" id="ARBA00022448"/>
    </source>
</evidence>
<evidence type="ECO:0000256" key="8">
    <source>
        <dbReference type="SAM" id="MobiDB-lite"/>
    </source>
</evidence>
<evidence type="ECO:0000256" key="6">
    <source>
        <dbReference type="ARBA" id="ARBA00023136"/>
    </source>
</evidence>
<sequence>MEHAPSRWLLNVLGQVSRASHAASTVDSVMSGITPSAELPGSDNGGRPTPEQLAFIQRLVLHLLEGRKLIGSYNVILLGCLAVFTACHFIGVARDTRKQRELEPINSSETSGSEHSSSASSTLEGSTDSTDSVTKAQPDVERQPLLGRRRQRRQPCTRPLQLLRGWLLYQPKPIPIIDKSLPSNETSLLILAFLGLNAFYQCYHIPTDPELLFIVADRAGLVFVANLPLLYLLAAKNQPVTKLTGYSYESLNILHRRVGELLCFEALVHGGCMVIWVLWTAPLWLRERFANFFNTWLVILGLAALAAYELLYFTSLGSFRQRWYELFLASHVFLQAFALAVLWLHQHNTRPFVGAALVIFVCDRLIWRLTLKSATLTADLSVLDDGETILVSADWDIPDTTIAEQNKPWTQKLLRRDNILRGWRPAEHVFISVPGLGRTHALQAHPFTIASAAPEELPLAATHTDELEAEVTATGLARHAWFSLLIRGRTGFTDDLLQHAQQGHIRVPVRVDGPYGSQRPLEMLRARGTSILVAGGSGIAVIFPLVWSLAAASSAARRREGESSGRRKIYLLWIVHSESQRSWVPRDRLDELSRLGVDITLPEPTESAGRPDVPRYIDELTATAGEDGEIGVVVSGPDGLNRSVRNACSVAVRRGKSVGLSVEKFGW</sequence>
<keyword evidence="3 9" id="KW-0812">Transmembrane</keyword>
<dbReference type="EMBL" id="KQ964245">
    <property type="protein sequence ID" value="KXJ97636.1"/>
    <property type="molecule type" value="Genomic_DNA"/>
</dbReference>
<dbReference type="GO" id="GO:0015677">
    <property type="term" value="P:copper ion import"/>
    <property type="evidence" value="ECO:0007669"/>
    <property type="project" value="TreeGrafter"/>
</dbReference>
<feature type="domain" description="FAD-binding FR-type" evidence="10">
    <location>
        <begin position="347"/>
        <end position="521"/>
    </location>
</feature>
<dbReference type="SFLD" id="SFLDS00052">
    <property type="entry name" value="Ferric_Reductase_Domain"/>
    <property type="match status" value="1"/>
</dbReference>
<keyword evidence="12" id="KW-1185">Reference proteome</keyword>